<reference evidence="2" key="1">
    <citation type="submission" date="2023-06" db="EMBL/GenBank/DDBJ databases">
        <title>Survivors Of The Sea: Transcriptome response of Skeletonema marinoi to long-term dormancy.</title>
        <authorList>
            <person name="Pinder M.I.M."/>
            <person name="Kourtchenko O."/>
            <person name="Robertson E.K."/>
            <person name="Larsson T."/>
            <person name="Maumus F."/>
            <person name="Osuna-Cruz C.M."/>
            <person name="Vancaester E."/>
            <person name="Stenow R."/>
            <person name="Vandepoele K."/>
            <person name="Ploug H."/>
            <person name="Bruchert V."/>
            <person name="Godhe A."/>
            <person name="Topel M."/>
        </authorList>
    </citation>
    <scope>NUCLEOTIDE SEQUENCE</scope>
    <source>
        <strain evidence="2">R05AC</strain>
    </source>
</reference>
<feature type="compositionally biased region" description="Basic and acidic residues" evidence="1">
    <location>
        <begin position="329"/>
        <end position="340"/>
    </location>
</feature>
<sequence>MALENRKVGQKLTFLQPPHFDSPMSEDLEDQIACRFGREALQIEKSKNYRWYYERFVLGLGEHDLYCCPICYNEANRRRGRRREDNDDDENSDEEFEEDCFTFDDDPMTILDNIGSNFASTFCFFKVKGVRMHLQDAHSVDLGELEENDLFKRFMIRSPDGLLQHFVRSNRAYKNMWSYWRDEHGQNNESYRNLVQLIRDKEDKKPAANQSDFCTSFPNRAKQIWEKVSGPYLKDDDIEKETKFINDNNNDEEENEVRENPYFDPPDQSEEEEINQFIEGLKQRDEQNRGSENDDSSSDESDSYDRSSTGESEEDEESDSEEDEEDVREDPWLKEKENKMKQKREKIRSLPTKNDEEESDNDIMFESDSRQARKCAKFTASDDEE</sequence>
<accession>A0AAD9DAP8</accession>
<feature type="compositionally biased region" description="Acidic residues" evidence="1">
    <location>
        <begin position="311"/>
        <end position="328"/>
    </location>
</feature>
<name>A0AAD9DAP8_9STRA</name>
<evidence type="ECO:0000313" key="3">
    <source>
        <dbReference type="Proteomes" id="UP001224775"/>
    </source>
</evidence>
<comment type="caution">
    <text evidence="2">The sequence shown here is derived from an EMBL/GenBank/DDBJ whole genome shotgun (WGS) entry which is preliminary data.</text>
</comment>
<gene>
    <name evidence="2" type="ORF">QTG54_008492</name>
</gene>
<feature type="region of interest" description="Disordered" evidence="1">
    <location>
        <begin position="244"/>
        <end position="385"/>
    </location>
</feature>
<evidence type="ECO:0000256" key="1">
    <source>
        <dbReference type="SAM" id="MobiDB-lite"/>
    </source>
</evidence>
<protein>
    <submittedName>
        <fullName evidence="2">Uncharacterized protein</fullName>
    </submittedName>
</protein>
<evidence type="ECO:0000313" key="2">
    <source>
        <dbReference type="EMBL" id="KAK1740397.1"/>
    </source>
</evidence>
<feature type="compositionally biased region" description="Acidic residues" evidence="1">
    <location>
        <begin position="293"/>
        <end position="302"/>
    </location>
</feature>
<dbReference type="AlphaFoldDB" id="A0AAD9DAP8"/>
<feature type="compositionally biased region" description="Acidic residues" evidence="1">
    <location>
        <begin position="355"/>
        <end position="365"/>
    </location>
</feature>
<feature type="compositionally biased region" description="Basic and acidic residues" evidence="1">
    <location>
        <begin position="281"/>
        <end position="292"/>
    </location>
</feature>
<dbReference type="Proteomes" id="UP001224775">
    <property type="component" value="Unassembled WGS sequence"/>
</dbReference>
<proteinExistence type="predicted"/>
<dbReference type="EMBL" id="JATAAI010000015">
    <property type="protein sequence ID" value="KAK1740397.1"/>
    <property type="molecule type" value="Genomic_DNA"/>
</dbReference>
<keyword evidence="3" id="KW-1185">Reference proteome</keyword>
<organism evidence="2 3">
    <name type="scientific">Skeletonema marinoi</name>
    <dbReference type="NCBI Taxonomy" id="267567"/>
    <lineage>
        <taxon>Eukaryota</taxon>
        <taxon>Sar</taxon>
        <taxon>Stramenopiles</taxon>
        <taxon>Ochrophyta</taxon>
        <taxon>Bacillariophyta</taxon>
        <taxon>Coscinodiscophyceae</taxon>
        <taxon>Thalassiosirophycidae</taxon>
        <taxon>Thalassiosirales</taxon>
        <taxon>Skeletonemataceae</taxon>
        <taxon>Skeletonema</taxon>
        <taxon>Skeletonema marinoi-dohrnii complex</taxon>
    </lineage>
</organism>